<dbReference type="Proteomes" id="UP000294824">
    <property type="component" value="Unassembled WGS sequence"/>
</dbReference>
<evidence type="ECO:0000313" key="4">
    <source>
        <dbReference type="Proteomes" id="UP000294824"/>
    </source>
</evidence>
<dbReference type="AlphaFoldDB" id="A0A4R8M7Y9"/>
<dbReference type="SUPFAM" id="SSF52540">
    <property type="entry name" value="P-loop containing nucleoside triphosphate hydrolases"/>
    <property type="match status" value="1"/>
</dbReference>
<evidence type="ECO:0000313" key="3">
    <source>
        <dbReference type="EMBL" id="TDY61038.1"/>
    </source>
</evidence>
<dbReference type="InterPro" id="IPR034139">
    <property type="entry name" value="TOPRIM_OLD"/>
</dbReference>
<dbReference type="PANTHER" id="PTHR43581:SF4">
    <property type="entry name" value="ATP_GTP PHOSPHATASE"/>
    <property type="match status" value="1"/>
</dbReference>
<dbReference type="EMBL" id="SORL01000010">
    <property type="protein sequence ID" value="TDY61038.1"/>
    <property type="molecule type" value="Genomic_DNA"/>
</dbReference>
<organism evidence="3 4">
    <name type="scientific">Algibacter lectus</name>
    <dbReference type="NCBI Taxonomy" id="221126"/>
    <lineage>
        <taxon>Bacteria</taxon>
        <taxon>Pseudomonadati</taxon>
        <taxon>Bacteroidota</taxon>
        <taxon>Flavobacteriia</taxon>
        <taxon>Flavobacteriales</taxon>
        <taxon>Flavobacteriaceae</taxon>
        <taxon>Algibacter</taxon>
    </lineage>
</organism>
<protein>
    <submittedName>
        <fullName evidence="3">Putative ATP-dependent endonuclease of OLD family</fullName>
    </submittedName>
</protein>
<dbReference type="Pfam" id="PF20469">
    <property type="entry name" value="OLD-like_TOPRIM"/>
    <property type="match status" value="1"/>
</dbReference>
<keyword evidence="3" id="KW-0255">Endonuclease</keyword>
<dbReference type="PANTHER" id="PTHR43581">
    <property type="entry name" value="ATP/GTP PHOSPHATASE"/>
    <property type="match status" value="1"/>
</dbReference>
<dbReference type="Gene3D" id="3.40.50.300">
    <property type="entry name" value="P-loop containing nucleotide triphosphate hydrolases"/>
    <property type="match status" value="1"/>
</dbReference>
<dbReference type="InterPro" id="IPR051396">
    <property type="entry name" value="Bact_Antivir_Def_Nuclease"/>
</dbReference>
<gene>
    <name evidence="3" type="ORF">DFQ06_3049</name>
</gene>
<evidence type="ECO:0000259" key="2">
    <source>
        <dbReference type="Pfam" id="PF20469"/>
    </source>
</evidence>
<dbReference type="InterPro" id="IPR027417">
    <property type="entry name" value="P-loop_NTPase"/>
</dbReference>
<keyword evidence="3" id="KW-0540">Nuclease</keyword>
<feature type="domain" description="OLD protein-like TOPRIM" evidence="2">
    <location>
        <begin position="383"/>
        <end position="459"/>
    </location>
</feature>
<keyword evidence="4" id="KW-1185">Reference proteome</keyword>
<dbReference type="Pfam" id="PF13175">
    <property type="entry name" value="AAA_15"/>
    <property type="match status" value="1"/>
</dbReference>
<evidence type="ECO:0000259" key="1">
    <source>
        <dbReference type="Pfam" id="PF13175"/>
    </source>
</evidence>
<comment type="caution">
    <text evidence="3">The sequence shown here is derived from an EMBL/GenBank/DDBJ whole genome shotgun (WGS) entry which is preliminary data.</text>
</comment>
<reference evidence="3 4" key="1">
    <citation type="submission" date="2019-03" db="EMBL/GenBank/DDBJ databases">
        <title>Genomic Encyclopedia of Type Strains, Phase III (KMG-III): the genomes of soil and plant-associated and newly described type strains.</title>
        <authorList>
            <person name="Whitman W."/>
        </authorList>
    </citation>
    <scope>NUCLEOTIDE SEQUENCE [LARGE SCALE GENOMIC DNA]</scope>
    <source>
        <strain evidence="3 4">CECT 8301</strain>
    </source>
</reference>
<proteinExistence type="predicted"/>
<dbReference type="InterPro" id="IPR041685">
    <property type="entry name" value="AAA_GajA/Old/RecF-like"/>
</dbReference>
<keyword evidence="3" id="KW-0378">Hydrolase</keyword>
<accession>A0A4R8M7Y9</accession>
<name>A0A4R8M7Y9_9FLAO</name>
<dbReference type="GO" id="GO:0004519">
    <property type="term" value="F:endonuclease activity"/>
    <property type="evidence" value="ECO:0007669"/>
    <property type="project" value="UniProtKB-KW"/>
</dbReference>
<dbReference type="RefSeq" id="WP_133968498.1">
    <property type="nucleotide sequence ID" value="NZ_SORL01000010.1"/>
</dbReference>
<sequence>MSEIRLRKIKVKNYRSFGEEQNFDFPDKEYKKPISIIGYNNSGKTNLMNAILYGIGEQFVSANTFEKTDLHNLDIEKQIEIKTRIEASNYSVWSDYHHRNVEKTIAGVHTIKTTYEDNELNAKAEPSFFGANKHYNIFYINFHNIKEEISTKKTSWGNLTSFLAKHIKSIVDNDAVMTAKKEAFKTSTREATEEVLNNSQLSSFIAKIKENYSQNLRNNNCEVEFGLPDYEDIFLQMVFKIGLNGNIDNLIPIEHFGDGYISMFVMAVIQAIAESNVDDKCLFLFEEPESFLHENHQEYFYKMVLCTLAEKGHQVIYTTHSDRMIDLFDTKSIIRIDFDEQEKRTLKKYNNINDFNSENEEIISIVNFNSFIKSVEPNINKTLFSRKVLLVEGPNDLLAYNFAIEKKINDIKDDIKFSKTYLNFKNITIVVHHGKATALLLIELCKHFGIDYYAINDWDFNLDFINALAVINTEAELKESQLYLTENGENRSATRKGMVTTNWKLIKTANIDKIHFNIPKLEDVLGYEPIDKSSLGIWKRLNEIPEFNNLFFPESLTNFLEINELAENNIPDIPDEQANDLPF</sequence>
<feature type="domain" description="Endonuclease GajA/Old nuclease/RecF-like AAA" evidence="1">
    <location>
        <begin position="6"/>
        <end position="325"/>
    </location>
</feature>